<dbReference type="InterPro" id="IPR050220">
    <property type="entry name" value="Type_II_DNA_Topoisomerases"/>
</dbReference>
<dbReference type="HAMAP" id="MF_01897">
    <property type="entry name" value="GyrA"/>
    <property type="match status" value="1"/>
</dbReference>
<dbReference type="InterPro" id="IPR005743">
    <property type="entry name" value="GyrA"/>
</dbReference>
<feature type="short sequence motif" description="GyrA-box" evidence="9">
    <location>
        <begin position="526"/>
        <end position="532"/>
    </location>
</feature>
<dbReference type="InterPro" id="IPR002205">
    <property type="entry name" value="Topo_IIA_dom_A"/>
</dbReference>
<dbReference type="CDD" id="cd00187">
    <property type="entry name" value="TOP4c"/>
    <property type="match status" value="1"/>
</dbReference>
<evidence type="ECO:0000313" key="13">
    <source>
        <dbReference type="Proteomes" id="UP000316674"/>
    </source>
</evidence>
<dbReference type="InterPro" id="IPR006691">
    <property type="entry name" value="GyrA/parC_rep"/>
</dbReference>
<evidence type="ECO:0000256" key="7">
    <source>
        <dbReference type="ARBA" id="ARBA00023235"/>
    </source>
</evidence>
<comment type="similarity">
    <text evidence="2 9">Belongs to the type II topoisomerase GyrA/ParC subunit family.</text>
</comment>
<dbReference type="NCBIfam" id="TIGR01063">
    <property type="entry name" value="gyrA"/>
    <property type="match status" value="1"/>
</dbReference>
<dbReference type="Gene3D" id="3.90.199.10">
    <property type="entry name" value="Topoisomerase II, domain 5"/>
    <property type="match status" value="1"/>
</dbReference>
<evidence type="ECO:0000256" key="8">
    <source>
        <dbReference type="ARBA" id="ARBA00063644"/>
    </source>
</evidence>
<dbReference type="GO" id="GO:0005737">
    <property type="term" value="C:cytoplasm"/>
    <property type="evidence" value="ECO:0007669"/>
    <property type="project" value="UniProtKB-SubCell"/>
</dbReference>
<comment type="caution">
    <text evidence="12">The sequence shown here is derived from an EMBL/GenBank/DDBJ whole genome shotgun (WGS) entry which is preliminary data.</text>
</comment>
<dbReference type="InterPro" id="IPR035516">
    <property type="entry name" value="Gyrase/topoIV_suA_C"/>
</dbReference>
<evidence type="ECO:0000256" key="3">
    <source>
        <dbReference type="ARBA" id="ARBA00022741"/>
    </source>
</evidence>
<dbReference type="GO" id="GO:0009330">
    <property type="term" value="C:DNA topoisomerase type II (double strand cut, ATP-hydrolyzing) complex"/>
    <property type="evidence" value="ECO:0007669"/>
    <property type="project" value="TreeGrafter"/>
</dbReference>
<evidence type="ECO:0000256" key="10">
    <source>
        <dbReference type="PROSITE-ProRule" id="PRU01384"/>
    </source>
</evidence>
<comment type="function">
    <text evidence="9">A type II topoisomerase that negatively supercoils closed circular double-stranded (ds) DNA in an ATP-dependent manner to modulate DNA topology and maintain chromosomes in an underwound state. Negative supercoiling favors strand separation, and DNA replication, transcription, recombination and repair, all of which involve strand separation. Also able to catalyze the interconversion of other topological isomers of dsDNA rings, including catenanes and knotted rings. Type II topoisomerases break and join 2 DNA strands simultaneously in an ATP-dependent manner.</text>
</comment>
<dbReference type="Pfam" id="PF00521">
    <property type="entry name" value="DNA_topoisoIV"/>
    <property type="match status" value="1"/>
</dbReference>
<sequence length="803" mass="90489">MMATEGKIAPLYLEEEMKNSYLNYAMSVIVGRALPSVRDGLKPVQRRILYAMQDLGLASNKPHKKSARVVGETLGKYHPHGDIAVYDALVRMAQEFSLRYPLVGGQGNFGSTDGDPPAAMRYTEVKLTPLAEEMLEDLDKETVDFAPNFDNSLQEPSLLPAKVPNLLLNGSSGIAVGMATNIPPHNLNELIDACIKMIDNPDVSLEEILDIIKAPDFPTGGIIVGKRAIKTAYREGRGKITLRGRAFIENEDGKERIIITELPYQVNKARLVEIIADLSQNNRIRGIRTLRDESDRKGTRVVVDLVRGMSGEIVLNQLYKYTPLQTTFGVILLALVDGKPRLLNLAQMIKYYLEYRLEVVTRRTTFLLSKEKKKAHLLEGLRKALDKIDRVIQIIRASSDTKKAREALIKLLDLTKLQAQAILEMRLQRLTGLEREKIKKDYQLSIKKIEQMEEMLAHKEKLWATIKEELKEIKKKYGDRRRTKVERKEKELMFKPEDLIKKEEVVITATNKGYIKYTLLKAYRRQGRGGKGARGMTIEKEDFVEDLLIANTHSTLLFFTNLGKVHWTRVYDIPQKKRSAKGRALVNFLSLGENERVTTTVAIDDFDATRSFLMVTRKGVVKKTLLSAYSRPQKGGIIGINLRKEDKLIKVLLVEENQDAVLSTKQGKAIHFSEKDIRPTGRASIGVKGISLNEEDEIRDAVIAEKNLSLLTITSKGYGKRTLFKKYRKTKRGGKGVINIRLALHKGEVVGAKKVSEDDEILVITKKGKSIRLAVRGVSLMGRATSGLRLIRLEKDDEVIALT</sequence>
<evidence type="ECO:0000259" key="11">
    <source>
        <dbReference type="PROSITE" id="PS52040"/>
    </source>
</evidence>
<gene>
    <name evidence="9 12" type="primary">gyrA</name>
    <name evidence="12" type="ORF">E3I16_02370</name>
</gene>
<comment type="subcellular location">
    <subcellularLocation>
        <location evidence="9">Cytoplasm</location>
    </subcellularLocation>
</comment>
<evidence type="ECO:0000256" key="4">
    <source>
        <dbReference type="ARBA" id="ARBA00022840"/>
    </source>
</evidence>
<dbReference type="FunFam" id="3.90.199.10:FF:000001">
    <property type="entry name" value="DNA gyrase subunit A"/>
    <property type="match status" value="1"/>
</dbReference>
<keyword evidence="7 9" id="KW-0413">Isomerase</keyword>
<proteinExistence type="inferred from homology"/>
<dbReference type="Pfam" id="PF03989">
    <property type="entry name" value="DNA_gyraseA_C"/>
    <property type="match status" value="6"/>
</dbReference>
<protein>
    <recommendedName>
        <fullName evidence="9">DNA gyrase subunit A</fullName>
        <ecNumber evidence="9">5.6.2.2</ecNumber>
    </recommendedName>
</protein>
<keyword evidence="4 9" id="KW-0067">ATP-binding</keyword>
<dbReference type="Proteomes" id="UP000316674">
    <property type="component" value="Unassembled WGS sequence"/>
</dbReference>
<dbReference type="PANTHER" id="PTHR43493">
    <property type="entry name" value="DNA GYRASE/TOPOISOMERASE SUBUNIT A"/>
    <property type="match status" value="1"/>
</dbReference>
<dbReference type="Gene3D" id="3.30.1360.40">
    <property type="match status" value="1"/>
</dbReference>
<feature type="active site" description="O-(5'-phospho-DNA)-tyrosine intermediate" evidence="9 10">
    <location>
        <position position="122"/>
    </location>
</feature>
<name>A0A523ZES0_UNCAE</name>
<comment type="catalytic activity">
    <reaction evidence="1 9 10">
        <text>ATP-dependent breakage, passage and rejoining of double-stranded DNA.</text>
        <dbReference type="EC" id="5.6.2.2"/>
    </reaction>
</comment>
<evidence type="ECO:0000256" key="1">
    <source>
        <dbReference type="ARBA" id="ARBA00000185"/>
    </source>
</evidence>
<dbReference type="EC" id="5.6.2.2" evidence="9"/>
<dbReference type="FunFam" id="2.120.10.90:FF:000005">
    <property type="entry name" value="DNA topoisomerase 4 subunit A"/>
    <property type="match status" value="1"/>
</dbReference>
<comment type="subunit">
    <text evidence="8">Heterotetramer composed of ParC and ParE.</text>
</comment>
<feature type="domain" description="Topo IIA-type catalytic" evidence="11">
    <location>
        <begin position="34"/>
        <end position="499"/>
    </location>
</feature>
<dbReference type="InterPro" id="IPR013757">
    <property type="entry name" value="Topo_IIA_A_a_sf"/>
</dbReference>
<evidence type="ECO:0000256" key="6">
    <source>
        <dbReference type="ARBA" id="ARBA00023125"/>
    </source>
</evidence>
<dbReference type="FunFam" id="3.30.1360.40:FF:000002">
    <property type="entry name" value="DNA gyrase subunit A"/>
    <property type="match status" value="1"/>
</dbReference>
<evidence type="ECO:0000256" key="2">
    <source>
        <dbReference type="ARBA" id="ARBA00008263"/>
    </source>
</evidence>
<dbReference type="GO" id="GO:0005694">
    <property type="term" value="C:chromosome"/>
    <property type="evidence" value="ECO:0007669"/>
    <property type="project" value="InterPro"/>
</dbReference>
<evidence type="ECO:0000256" key="5">
    <source>
        <dbReference type="ARBA" id="ARBA00023029"/>
    </source>
</evidence>
<dbReference type="GO" id="GO:0006261">
    <property type="term" value="P:DNA-templated DNA replication"/>
    <property type="evidence" value="ECO:0007669"/>
    <property type="project" value="UniProtKB-UniRule"/>
</dbReference>
<dbReference type="NCBIfam" id="NF004043">
    <property type="entry name" value="PRK05560.1"/>
    <property type="match status" value="1"/>
</dbReference>
<dbReference type="GO" id="GO:0034335">
    <property type="term" value="F:DNA negative supercoiling activity"/>
    <property type="evidence" value="ECO:0007669"/>
    <property type="project" value="UniProtKB-ARBA"/>
</dbReference>
<dbReference type="NCBIfam" id="NF004044">
    <property type="entry name" value="PRK05561.1"/>
    <property type="match status" value="1"/>
</dbReference>
<dbReference type="InterPro" id="IPR013760">
    <property type="entry name" value="Topo_IIA-like_dom_sf"/>
</dbReference>
<dbReference type="GO" id="GO:0005524">
    <property type="term" value="F:ATP binding"/>
    <property type="evidence" value="ECO:0007669"/>
    <property type="project" value="UniProtKB-UniRule"/>
</dbReference>
<dbReference type="EMBL" id="SOHY01000147">
    <property type="protein sequence ID" value="TEU02281.1"/>
    <property type="molecule type" value="Genomic_DNA"/>
</dbReference>
<dbReference type="SUPFAM" id="SSF56719">
    <property type="entry name" value="Type II DNA topoisomerase"/>
    <property type="match status" value="1"/>
</dbReference>
<organism evidence="12 13">
    <name type="scientific">Aerophobetes bacterium</name>
    <dbReference type="NCBI Taxonomy" id="2030807"/>
    <lineage>
        <taxon>Bacteria</taxon>
        <taxon>Candidatus Aerophobota</taxon>
    </lineage>
</organism>
<dbReference type="GO" id="GO:0003677">
    <property type="term" value="F:DNA binding"/>
    <property type="evidence" value="ECO:0007669"/>
    <property type="project" value="UniProtKB-UniRule"/>
</dbReference>
<dbReference type="SUPFAM" id="SSF101904">
    <property type="entry name" value="GyrA/ParC C-terminal domain-like"/>
    <property type="match status" value="1"/>
</dbReference>
<dbReference type="GO" id="GO:0006265">
    <property type="term" value="P:DNA topological change"/>
    <property type="evidence" value="ECO:0007669"/>
    <property type="project" value="UniProtKB-UniRule"/>
</dbReference>
<reference evidence="12 13" key="1">
    <citation type="submission" date="2019-03" db="EMBL/GenBank/DDBJ databases">
        <title>Metabolic potential of uncultured bacteria and archaea associated with petroleum seepage in deep-sea sediments.</title>
        <authorList>
            <person name="Dong X."/>
            <person name="Hubert C."/>
        </authorList>
    </citation>
    <scope>NUCLEOTIDE SEQUENCE [LARGE SCALE GENOMIC DNA]</scope>
    <source>
        <strain evidence="12">E26_bin6</strain>
    </source>
</reference>
<dbReference type="FunFam" id="1.10.268.10:FF:000001">
    <property type="entry name" value="DNA gyrase subunit A"/>
    <property type="match status" value="1"/>
</dbReference>
<keyword evidence="6 9" id="KW-0238">DNA-binding</keyword>
<dbReference type="InterPro" id="IPR013758">
    <property type="entry name" value="Topo_IIA_A/C_ab"/>
</dbReference>
<dbReference type="AlphaFoldDB" id="A0A523ZES0"/>
<dbReference type="SMART" id="SM00434">
    <property type="entry name" value="TOP4c"/>
    <property type="match status" value="1"/>
</dbReference>
<keyword evidence="5 9" id="KW-0799">Topoisomerase</keyword>
<comment type="miscellaneous">
    <text evidence="9">Few gyrases are as efficient as E.coli at forming negative supercoils. Not all organisms have 2 type II topoisomerases; in organisms with a single type II topoisomerase this enzyme also has to decatenate newly replicated chromosomes.</text>
</comment>
<accession>A0A523ZES0</accession>
<evidence type="ECO:0000313" key="12">
    <source>
        <dbReference type="EMBL" id="TEU02281.1"/>
    </source>
</evidence>
<dbReference type="PANTHER" id="PTHR43493:SF5">
    <property type="entry name" value="DNA GYRASE SUBUNIT A, CHLOROPLASTIC_MITOCHONDRIAL"/>
    <property type="match status" value="1"/>
</dbReference>
<dbReference type="Gene3D" id="2.120.10.90">
    <property type="entry name" value="DNA gyrase/topoisomerase IV, subunit A, C-terminal"/>
    <property type="match status" value="1"/>
</dbReference>
<dbReference type="PROSITE" id="PS52040">
    <property type="entry name" value="TOPO_IIA"/>
    <property type="match status" value="1"/>
</dbReference>
<keyword evidence="9" id="KW-0963">Cytoplasm</keyword>
<comment type="subunit">
    <text evidence="9">Heterotetramer, composed of two GyrA and two GyrB chains. In the heterotetramer, GyrA contains the active site tyrosine that forms a transient covalent intermediate with DNA, while GyrB binds cofactors and catalyzes ATP hydrolysis.</text>
</comment>
<dbReference type="Gene3D" id="1.10.268.10">
    <property type="entry name" value="Topoisomerase, domain 3"/>
    <property type="match status" value="1"/>
</dbReference>
<keyword evidence="3 9" id="KW-0547">Nucleotide-binding</keyword>
<evidence type="ECO:0000256" key="9">
    <source>
        <dbReference type="HAMAP-Rule" id="MF_01897"/>
    </source>
</evidence>